<evidence type="ECO:0000313" key="10">
    <source>
        <dbReference type="EMBL" id="WDZ50255.1"/>
    </source>
</evidence>
<evidence type="ECO:0000256" key="8">
    <source>
        <dbReference type="SAM" id="Phobius"/>
    </source>
</evidence>
<feature type="domain" description="EamA" evidence="9">
    <location>
        <begin position="3"/>
        <end position="139"/>
    </location>
</feature>
<keyword evidence="3" id="KW-0813">Transport</keyword>
<dbReference type="InterPro" id="IPR004626">
    <property type="entry name" value="RarD"/>
</dbReference>
<feature type="transmembrane region" description="Helical" evidence="8">
    <location>
        <begin position="178"/>
        <end position="196"/>
    </location>
</feature>
<evidence type="ECO:0000256" key="1">
    <source>
        <dbReference type="ARBA" id="ARBA00004651"/>
    </source>
</evidence>
<evidence type="ECO:0000256" key="6">
    <source>
        <dbReference type="ARBA" id="ARBA00022989"/>
    </source>
</evidence>
<gene>
    <name evidence="10" type="primary">rarD</name>
    <name evidence="10" type="ORF">LF296_13080</name>
</gene>
<feature type="transmembrane region" description="Helical" evidence="8">
    <location>
        <begin position="208"/>
        <end position="229"/>
    </location>
</feature>
<dbReference type="InterPro" id="IPR000620">
    <property type="entry name" value="EamA_dom"/>
</dbReference>
<feature type="transmembrane region" description="Helical" evidence="8">
    <location>
        <begin position="127"/>
        <end position="143"/>
    </location>
</feature>
<dbReference type="RefSeq" id="WP_272654636.1">
    <property type="nucleotide sequence ID" value="NZ_CP085083.1"/>
</dbReference>
<keyword evidence="6 8" id="KW-1133">Transmembrane helix</keyword>
<dbReference type="InterPro" id="IPR037185">
    <property type="entry name" value="EmrE-like"/>
</dbReference>
<dbReference type="AlphaFoldDB" id="A0AAJ6P4C0"/>
<evidence type="ECO:0000256" key="4">
    <source>
        <dbReference type="ARBA" id="ARBA00022475"/>
    </source>
</evidence>
<protein>
    <submittedName>
        <fullName evidence="10">EamA family transporter RarD</fullName>
    </submittedName>
</protein>
<evidence type="ECO:0000256" key="2">
    <source>
        <dbReference type="ARBA" id="ARBA00007362"/>
    </source>
</evidence>
<feature type="transmembrane region" description="Helical" evidence="8">
    <location>
        <begin position="71"/>
        <end position="90"/>
    </location>
</feature>
<evidence type="ECO:0000256" key="3">
    <source>
        <dbReference type="ARBA" id="ARBA00022448"/>
    </source>
</evidence>
<feature type="transmembrane region" description="Helical" evidence="8">
    <location>
        <begin position="236"/>
        <end position="257"/>
    </location>
</feature>
<comment type="similarity">
    <text evidence="2">Belongs to the EamA transporter family.</text>
</comment>
<evidence type="ECO:0000256" key="7">
    <source>
        <dbReference type="ARBA" id="ARBA00023136"/>
    </source>
</evidence>
<evidence type="ECO:0000259" key="9">
    <source>
        <dbReference type="Pfam" id="PF00892"/>
    </source>
</evidence>
<evidence type="ECO:0000313" key="11">
    <source>
        <dbReference type="Proteomes" id="UP001199528"/>
    </source>
</evidence>
<dbReference type="EMBL" id="CP085083">
    <property type="protein sequence ID" value="WDZ50255.1"/>
    <property type="molecule type" value="Genomic_DNA"/>
</dbReference>
<name>A0AAJ6P4C0_9GAMM</name>
<feature type="transmembrane region" description="Helical" evidence="8">
    <location>
        <begin position="5"/>
        <end position="22"/>
    </location>
</feature>
<dbReference type="Proteomes" id="UP001199528">
    <property type="component" value="Chromosome"/>
</dbReference>
<dbReference type="NCBIfam" id="TIGR00688">
    <property type="entry name" value="rarD"/>
    <property type="match status" value="1"/>
</dbReference>
<dbReference type="SUPFAM" id="SSF103481">
    <property type="entry name" value="Multidrug resistance efflux transporter EmrE"/>
    <property type="match status" value="2"/>
</dbReference>
<dbReference type="GO" id="GO:0005886">
    <property type="term" value="C:plasma membrane"/>
    <property type="evidence" value="ECO:0007669"/>
    <property type="project" value="UniProtKB-SubCell"/>
</dbReference>
<accession>A0AAJ6P4C0</accession>
<sequence length="314" mass="35295">MVKGIAYSVLASITFGVLYFYTQLLGALDSEQTFGWRIIATLPVLTLFMWFSGDLIHIKTIFKRILAKPTLLLFLMTTSVLTSAQLWLFLWGPMHGRGLQVSLGYFLLPLVLVLAGSFLYGEKLSKFQYLAVVLAMFGVGHEIWRLGSIAWETAFVALGYAAYFILRKKIQTDNLGGFWWDMLIILPVAIFFTQTGDMPFLKFLEHPSLILVVIGLGLLSAIGLGSYILASRYLPLIIFGLLGYLEPVLLALASLVLGEKIGAEEWLTYIPIWLAVLVLVIEGAIHLYQQNQRKKHLALNLQQYSKRVDVEDKT</sequence>
<feature type="transmembrane region" description="Helical" evidence="8">
    <location>
        <begin position="102"/>
        <end position="120"/>
    </location>
</feature>
<keyword evidence="4" id="KW-1003">Cell membrane</keyword>
<dbReference type="KEGG" id="aviv:LF296_13080"/>
<comment type="subcellular location">
    <subcellularLocation>
        <location evidence="1">Cell membrane</location>
        <topology evidence="1">Multi-pass membrane protein</topology>
    </subcellularLocation>
</comment>
<keyword evidence="7 8" id="KW-0472">Membrane</keyword>
<feature type="transmembrane region" description="Helical" evidence="8">
    <location>
        <begin position="149"/>
        <end position="166"/>
    </location>
</feature>
<feature type="transmembrane region" description="Helical" evidence="8">
    <location>
        <begin position="34"/>
        <end position="51"/>
    </location>
</feature>
<feature type="transmembrane region" description="Helical" evidence="8">
    <location>
        <begin position="269"/>
        <end position="288"/>
    </location>
</feature>
<organism evidence="10 11">
    <name type="scientific">Acinetobacter vivianii</name>
    <dbReference type="NCBI Taxonomy" id="1776742"/>
    <lineage>
        <taxon>Bacteria</taxon>
        <taxon>Pseudomonadati</taxon>
        <taxon>Pseudomonadota</taxon>
        <taxon>Gammaproteobacteria</taxon>
        <taxon>Moraxellales</taxon>
        <taxon>Moraxellaceae</taxon>
        <taxon>Acinetobacter</taxon>
    </lineage>
</organism>
<reference evidence="10" key="1">
    <citation type="journal article" date="2022" name="Front Environ Sci">
        <title>Complete genome sequence analysis of a novel alkane-degrading bacterial strain, Acinetobacter vivianii KJ-1, and its diesel degradation ability.</title>
        <authorList>
            <person name="Zhang Y."/>
            <person name="Song F."/>
            <person name="Wang J."/>
            <person name="Zhao Q."/>
            <person name="Zheng L."/>
            <person name="Wang Z."/>
            <person name="Zhang X."/>
            <person name="Gao Y."/>
            <person name="Chen G."/>
            <person name="Huang Y."/>
        </authorList>
    </citation>
    <scope>NUCLEOTIDE SEQUENCE</scope>
    <source>
        <strain evidence="10">KJ-1</strain>
    </source>
</reference>
<evidence type="ECO:0000256" key="5">
    <source>
        <dbReference type="ARBA" id="ARBA00022692"/>
    </source>
</evidence>
<reference evidence="10" key="2">
    <citation type="submission" date="2023-02" db="EMBL/GenBank/DDBJ databases">
        <authorList>
            <person name="Huang Y."/>
            <person name="Zhang Y."/>
            <person name="Zhang T."/>
            <person name="Wang J."/>
        </authorList>
    </citation>
    <scope>NUCLEOTIDE SEQUENCE</scope>
    <source>
        <strain evidence="10">KJ-1</strain>
    </source>
</reference>
<proteinExistence type="inferred from homology"/>
<dbReference type="Pfam" id="PF00892">
    <property type="entry name" value="EamA"/>
    <property type="match status" value="1"/>
</dbReference>
<keyword evidence="5 8" id="KW-0812">Transmembrane</keyword>